<evidence type="ECO:0000256" key="1">
    <source>
        <dbReference type="ARBA" id="ARBA00022448"/>
    </source>
</evidence>
<dbReference type="EMBL" id="LS991953">
    <property type="protein sequence ID" value="SYV93364.1"/>
    <property type="molecule type" value="Genomic_DNA"/>
</dbReference>
<dbReference type="GO" id="GO:0005524">
    <property type="term" value="F:ATP binding"/>
    <property type="evidence" value="ECO:0007669"/>
    <property type="project" value="UniProtKB-KW"/>
</dbReference>
<protein>
    <submittedName>
        <fullName evidence="3">ABC-type maltose/maltodextrin transporter ATP-binding protein MalK</fullName>
    </submittedName>
</protein>
<evidence type="ECO:0000259" key="2">
    <source>
        <dbReference type="Pfam" id="PF00005"/>
    </source>
</evidence>
<dbReference type="Pfam" id="PF00005">
    <property type="entry name" value="ABC_tran"/>
    <property type="match status" value="1"/>
</dbReference>
<keyword evidence="3" id="KW-0547">Nucleotide-binding</keyword>
<keyword evidence="1" id="KW-0813">Transport</keyword>
<dbReference type="GO" id="GO:0016887">
    <property type="term" value="F:ATP hydrolysis activity"/>
    <property type="evidence" value="ECO:0007669"/>
    <property type="project" value="InterPro"/>
</dbReference>
<feature type="domain" description="ABC transporter" evidence="2">
    <location>
        <begin position="30"/>
        <end position="63"/>
    </location>
</feature>
<dbReference type="InterPro" id="IPR027417">
    <property type="entry name" value="P-loop_NTPase"/>
</dbReference>
<evidence type="ECO:0000313" key="3">
    <source>
        <dbReference type="EMBL" id="SYV93364.1"/>
    </source>
</evidence>
<dbReference type="InterPro" id="IPR050093">
    <property type="entry name" value="ABC_SmlMolc_Importer"/>
</dbReference>
<feature type="non-terminal residue" evidence="3">
    <location>
        <position position="65"/>
    </location>
</feature>
<accession>A0A3B0PIP9</accession>
<dbReference type="Proteomes" id="UP000259328">
    <property type="component" value="Chromosome"/>
</dbReference>
<dbReference type="AlphaFoldDB" id="A0A3B0PIP9"/>
<keyword evidence="3" id="KW-0067">ATP-binding</keyword>
<dbReference type="PANTHER" id="PTHR42781">
    <property type="entry name" value="SPERMIDINE/PUTRESCINE IMPORT ATP-BINDING PROTEIN POTA"/>
    <property type="match status" value="1"/>
</dbReference>
<organism evidence="3 4">
    <name type="scientific">Mycoplasmopsis synoviae</name>
    <name type="common">Mycoplasma synoviae</name>
    <dbReference type="NCBI Taxonomy" id="2109"/>
    <lineage>
        <taxon>Bacteria</taxon>
        <taxon>Bacillati</taxon>
        <taxon>Mycoplasmatota</taxon>
        <taxon>Mycoplasmoidales</taxon>
        <taxon>Metamycoplasmataceae</taxon>
        <taxon>Mycoplasmopsis</taxon>
    </lineage>
</organism>
<dbReference type="InterPro" id="IPR003439">
    <property type="entry name" value="ABC_transporter-like_ATP-bd"/>
</dbReference>
<name>A0A3B0PIP9_MYCSY</name>
<dbReference type="SUPFAM" id="SSF52540">
    <property type="entry name" value="P-loop containing nucleoside triphosphate hydrolases"/>
    <property type="match status" value="1"/>
</dbReference>
<dbReference type="Gene3D" id="3.40.50.300">
    <property type="entry name" value="P-loop containing nucleotide triphosphate hydrolases"/>
    <property type="match status" value="1"/>
</dbReference>
<dbReference type="PANTHER" id="PTHR42781:SF4">
    <property type="entry name" value="SPERMIDINE_PUTRESCINE IMPORT ATP-BINDING PROTEIN POTA"/>
    <property type="match status" value="1"/>
</dbReference>
<sequence length="65" mass="7274">MQNNTTKSVKNNNVIELIDIVKQFDEKLVLDNVNLNIKRGEFVTLLGPSGSGKTTILRLIGGFEW</sequence>
<proteinExistence type="predicted"/>
<gene>
    <name evidence="3" type="primary">MCYN0077</name>
    <name evidence="3" type="ORF">NCTC10124_01104</name>
</gene>
<evidence type="ECO:0000313" key="4">
    <source>
        <dbReference type="Proteomes" id="UP000259328"/>
    </source>
</evidence>
<reference evidence="4" key="1">
    <citation type="submission" date="2018-06" db="EMBL/GenBank/DDBJ databases">
        <authorList>
            <consortium name="Pathogen Informatics"/>
        </authorList>
    </citation>
    <scope>NUCLEOTIDE SEQUENCE [LARGE SCALE GENOMIC DNA]</scope>
    <source>
        <strain evidence="4">NCTC10124</strain>
    </source>
</reference>